<comment type="caution">
    <text evidence="2">The sequence shown here is derived from an EMBL/GenBank/DDBJ whole genome shotgun (WGS) entry which is preliminary data.</text>
</comment>
<keyword evidence="3" id="KW-1185">Reference proteome</keyword>
<keyword evidence="1" id="KW-0812">Transmembrane</keyword>
<dbReference type="EMBL" id="JAVFCB010000009">
    <property type="protein sequence ID" value="MDQ4215251.1"/>
    <property type="molecule type" value="Genomic_DNA"/>
</dbReference>
<dbReference type="RefSeq" id="WP_308490205.1">
    <property type="nucleotide sequence ID" value="NZ_JAVFCB010000009.1"/>
</dbReference>
<keyword evidence="1" id="KW-1133">Transmembrane helix</keyword>
<sequence>MMGTVAVGGLTCLYVALFQTPDSMPWQLALIGLLLLAGAALQLWQWGFLSINASRMVRQERPIAWALIRTGYIESDDVVIQFLRPGWIFVFHDRVDIFDVRYAMTPRSPSRNVLSLEAADIREVSISRRFRLSYDHIFVDLADGRTVEIEITPKNGWTVRGARREELEEVASAIKEVAGGSRGRVGSS</sequence>
<proteinExistence type="predicted"/>
<dbReference type="Proteomes" id="UP001230289">
    <property type="component" value="Unassembled WGS sequence"/>
</dbReference>
<name>A0ABU0XJF0_9MICO</name>
<evidence type="ECO:0000313" key="3">
    <source>
        <dbReference type="Proteomes" id="UP001230289"/>
    </source>
</evidence>
<accession>A0ABU0XJF0</accession>
<feature type="transmembrane region" description="Helical" evidence="1">
    <location>
        <begin position="28"/>
        <end position="51"/>
    </location>
</feature>
<reference evidence="2 3" key="1">
    <citation type="submission" date="2023-08" db="EMBL/GenBank/DDBJ databases">
        <title>Microbacterium sp. nov., isolated from a waste landfill.</title>
        <authorList>
            <person name="Wen W."/>
        </authorList>
    </citation>
    <scope>NUCLEOTIDE SEQUENCE [LARGE SCALE GENOMIC DNA]</scope>
    <source>
        <strain evidence="2 3">ASV81</strain>
    </source>
</reference>
<evidence type="ECO:0000313" key="2">
    <source>
        <dbReference type="EMBL" id="MDQ4215251.1"/>
    </source>
</evidence>
<organism evidence="2 3">
    <name type="scientific">Microbacterium capsulatum</name>
    <dbReference type="NCBI Taxonomy" id="3041921"/>
    <lineage>
        <taxon>Bacteria</taxon>
        <taxon>Bacillati</taxon>
        <taxon>Actinomycetota</taxon>
        <taxon>Actinomycetes</taxon>
        <taxon>Micrococcales</taxon>
        <taxon>Microbacteriaceae</taxon>
        <taxon>Microbacterium</taxon>
    </lineage>
</organism>
<keyword evidence="1" id="KW-0472">Membrane</keyword>
<evidence type="ECO:0000256" key="1">
    <source>
        <dbReference type="SAM" id="Phobius"/>
    </source>
</evidence>
<evidence type="ECO:0008006" key="4">
    <source>
        <dbReference type="Google" id="ProtNLM"/>
    </source>
</evidence>
<gene>
    <name evidence="2" type="ORF">RBR11_15140</name>
</gene>
<protein>
    <recommendedName>
        <fullName evidence="4">PH domain-containing protein</fullName>
    </recommendedName>
</protein>